<sequence>MRLKTRAGFAGLTAGVVSVLLAGSAAAAPAPGSIGIGDPYYPHAGNGGYDVGHYDLRLTYQPATDLLSGATTILLTATQDLSAFNLDFGLKVSSVRVNNRPAKFATSTDGTGELTVTPSAPLKKGQTATVVVAYADTPSKVKIDGFTAWKKTPDGALAVDEPQSAAWWFPSNDHPTDLATYDISVEVPNDVAALSNGTLVRKTVQRPGWTRWNWRSTKPQATYLTSLEVGKVEVNQQTTPDGQPFITAYGADLGESLGAAKASVERTPEITEFLASKFGPYPFEAQGGVVTTGITFALENQTRPVYGARAFRSGSNTSVVAHEQAHQWFGDSVTLGKWSDIWLNEGFASYGEFLWSEETGEGTADELAQYIYDSVPAEDPFWQVLPADPGAENQFDAAVYDRGALAVHALRKAVGDDTFFRILQTWQQVKKAKPAVIPEFIALAEKISGKPLYDLFQTWLYTKGKPAVGPNGVPAAAQRAAVAPVAPKSYPQIKATHEFLAERHAH</sequence>
<evidence type="ECO:0000259" key="15">
    <source>
        <dbReference type="Pfam" id="PF17900"/>
    </source>
</evidence>
<evidence type="ECO:0000256" key="11">
    <source>
        <dbReference type="ARBA" id="ARBA00029811"/>
    </source>
</evidence>
<dbReference type="InterPro" id="IPR027268">
    <property type="entry name" value="Peptidase_M4/M1_CTD_sf"/>
</dbReference>
<evidence type="ECO:0000256" key="2">
    <source>
        <dbReference type="ARBA" id="ARBA00001947"/>
    </source>
</evidence>
<dbReference type="InterPro" id="IPR001930">
    <property type="entry name" value="Peptidase_M1"/>
</dbReference>
<gene>
    <name evidence="16" type="ORF">AJAP_37090</name>
</gene>
<dbReference type="AlphaFoldDB" id="A0A075V6Z0"/>
<keyword evidence="13" id="KW-0732">Signal</keyword>
<evidence type="ECO:0000256" key="13">
    <source>
        <dbReference type="SAM" id="SignalP"/>
    </source>
</evidence>
<comment type="cofactor">
    <cofactor evidence="2">
        <name>Zn(2+)</name>
        <dbReference type="ChEBI" id="CHEBI:29105"/>
    </cofactor>
</comment>
<evidence type="ECO:0000259" key="14">
    <source>
        <dbReference type="Pfam" id="PF01433"/>
    </source>
</evidence>
<organism evidence="16 17">
    <name type="scientific">Amycolatopsis japonica</name>
    <dbReference type="NCBI Taxonomy" id="208439"/>
    <lineage>
        <taxon>Bacteria</taxon>
        <taxon>Bacillati</taxon>
        <taxon>Actinomycetota</taxon>
        <taxon>Actinomycetes</taxon>
        <taxon>Pseudonocardiales</taxon>
        <taxon>Pseudonocardiaceae</taxon>
        <taxon>Amycolatopsis</taxon>
        <taxon>Amycolatopsis japonica group</taxon>
    </lineage>
</organism>
<dbReference type="GO" id="GO:0016285">
    <property type="term" value="F:alanyl aminopeptidase activity"/>
    <property type="evidence" value="ECO:0007669"/>
    <property type="project" value="UniProtKB-EC"/>
</dbReference>
<dbReference type="Gene3D" id="2.60.40.1730">
    <property type="entry name" value="tricorn interacting facor f3 domain"/>
    <property type="match status" value="1"/>
</dbReference>
<dbReference type="Pfam" id="PF01433">
    <property type="entry name" value="Peptidase_M1"/>
    <property type="match status" value="1"/>
</dbReference>
<keyword evidence="7" id="KW-0479">Metal-binding</keyword>
<evidence type="ECO:0000256" key="5">
    <source>
        <dbReference type="ARBA" id="ARBA00015611"/>
    </source>
</evidence>
<dbReference type="GO" id="GO:0008270">
    <property type="term" value="F:zinc ion binding"/>
    <property type="evidence" value="ECO:0007669"/>
    <property type="project" value="InterPro"/>
</dbReference>
<evidence type="ECO:0000256" key="8">
    <source>
        <dbReference type="ARBA" id="ARBA00022801"/>
    </source>
</evidence>
<dbReference type="eggNOG" id="COG0308">
    <property type="taxonomic scope" value="Bacteria"/>
</dbReference>
<feature type="domain" description="Peptidase M1 membrane alanine aminopeptidase" evidence="14">
    <location>
        <begin position="314"/>
        <end position="459"/>
    </location>
</feature>
<evidence type="ECO:0000256" key="7">
    <source>
        <dbReference type="ARBA" id="ARBA00022723"/>
    </source>
</evidence>
<dbReference type="EMBL" id="CP008953">
    <property type="protein sequence ID" value="AIG80216.1"/>
    <property type="molecule type" value="Genomic_DNA"/>
</dbReference>
<comment type="catalytic activity">
    <reaction evidence="1">
        <text>Release of an N-terminal amino acid, Xaa-|-Yaa- from a peptide, amide or arylamide. Xaa is preferably Ala, but may be most amino acids including Pro (slow action). When a terminal hydrophobic residue is followed by a prolyl residue, the two may be released as an intact Xaa-Pro dipeptide.</text>
        <dbReference type="EC" id="3.4.11.2"/>
    </reaction>
</comment>
<evidence type="ECO:0000256" key="12">
    <source>
        <dbReference type="ARBA" id="ARBA00031533"/>
    </source>
</evidence>
<proteinExistence type="inferred from homology"/>
<dbReference type="KEGG" id="aja:AJAP_37090"/>
<keyword evidence="6" id="KW-0645">Protease</keyword>
<feature type="domain" description="Aminopeptidase N-like N-terminal" evidence="15">
    <location>
        <begin position="53"/>
        <end position="224"/>
    </location>
</feature>
<dbReference type="PRINTS" id="PR00756">
    <property type="entry name" value="ALADIPTASE"/>
</dbReference>
<evidence type="ECO:0000256" key="10">
    <source>
        <dbReference type="ARBA" id="ARBA00023049"/>
    </source>
</evidence>
<dbReference type="InterPro" id="IPR014782">
    <property type="entry name" value="Peptidase_M1_dom"/>
</dbReference>
<protein>
    <recommendedName>
        <fullName evidence="5">Aminopeptidase N</fullName>
        <ecNumber evidence="4">3.4.11.2</ecNumber>
    </recommendedName>
    <alternativeName>
        <fullName evidence="11">Alanine aminopeptidase</fullName>
    </alternativeName>
    <alternativeName>
        <fullName evidence="12">Lysyl aminopeptidase</fullName>
    </alternativeName>
</protein>
<dbReference type="InterPro" id="IPR042097">
    <property type="entry name" value="Aminopeptidase_N-like_N_sf"/>
</dbReference>
<keyword evidence="17" id="KW-1185">Reference proteome</keyword>
<evidence type="ECO:0000256" key="9">
    <source>
        <dbReference type="ARBA" id="ARBA00022833"/>
    </source>
</evidence>
<keyword evidence="10" id="KW-0482">Metalloprotease</keyword>
<evidence type="ECO:0000313" key="17">
    <source>
        <dbReference type="Proteomes" id="UP000028492"/>
    </source>
</evidence>
<keyword evidence="9" id="KW-0862">Zinc</keyword>
<dbReference type="GO" id="GO:0006508">
    <property type="term" value="P:proteolysis"/>
    <property type="evidence" value="ECO:0007669"/>
    <property type="project" value="UniProtKB-KW"/>
</dbReference>
<dbReference type="InterPro" id="IPR045357">
    <property type="entry name" value="Aminopeptidase_N-like_N"/>
</dbReference>
<evidence type="ECO:0000256" key="3">
    <source>
        <dbReference type="ARBA" id="ARBA00010136"/>
    </source>
</evidence>
<evidence type="ECO:0000256" key="4">
    <source>
        <dbReference type="ARBA" id="ARBA00012564"/>
    </source>
</evidence>
<evidence type="ECO:0000256" key="1">
    <source>
        <dbReference type="ARBA" id="ARBA00000098"/>
    </source>
</evidence>
<dbReference type="STRING" id="208439.AJAP_37090"/>
<dbReference type="EC" id="3.4.11.2" evidence="4"/>
<dbReference type="InterPro" id="IPR050344">
    <property type="entry name" value="Peptidase_M1_aminopeptidases"/>
</dbReference>
<name>A0A075V6Z0_9PSEU</name>
<dbReference type="HOGENOM" id="CLU_014298_2_0_11"/>
<comment type="similarity">
    <text evidence="3">Belongs to the peptidase M1 family.</text>
</comment>
<feature type="signal peptide" evidence="13">
    <location>
        <begin position="1"/>
        <end position="27"/>
    </location>
</feature>
<feature type="chain" id="PRO_5001710694" description="Aminopeptidase N" evidence="13">
    <location>
        <begin position="28"/>
        <end position="506"/>
    </location>
</feature>
<evidence type="ECO:0000256" key="6">
    <source>
        <dbReference type="ARBA" id="ARBA00022670"/>
    </source>
</evidence>
<dbReference type="RefSeq" id="WP_038520086.1">
    <property type="nucleotide sequence ID" value="NZ_CP008953.1"/>
</dbReference>
<dbReference type="PANTHER" id="PTHR11533:SF297">
    <property type="entry name" value="AMINOPEPTIDASE N"/>
    <property type="match status" value="1"/>
</dbReference>
<accession>A0A075V6Z0</accession>
<dbReference type="SUPFAM" id="SSF55486">
    <property type="entry name" value="Metalloproteases ('zincins'), catalytic domain"/>
    <property type="match status" value="1"/>
</dbReference>
<dbReference type="GO" id="GO:0008237">
    <property type="term" value="F:metallopeptidase activity"/>
    <property type="evidence" value="ECO:0007669"/>
    <property type="project" value="UniProtKB-KW"/>
</dbReference>
<dbReference type="Gene3D" id="1.10.390.10">
    <property type="entry name" value="Neutral Protease Domain 2"/>
    <property type="match status" value="1"/>
</dbReference>
<evidence type="ECO:0000313" key="16">
    <source>
        <dbReference type="EMBL" id="AIG80216.1"/>
    </source>
</evidence>
<dbReference type="Pfam" id="PF17900">
    <property type="entry name" value="Peptidase_M1_N"/>
    <property type="match status" value="1"/>
</dbReference>
<reference evidence="16 17" key="1">
    <citation type="journal article" date="2014" name="J. Biotechnol.">
        <title>Complete genome sequence of the actinobacterium Amycolatopsis japonica MG417-CF17(T) (=DSM 44213T) producing (S,S)-N,N'-ethylenediaminedisuccinic acid.</title>
        <authorList>
            <person name="Stegmann E."/>
            <person name="Albersmeier A."/>
            <person name="Spohn M."/>
            <person name="Gert H."/>
            <person name="Weber T."/>
            <person name="Wohlleben W."/>
            <person name="Kalinowski J."/>
            <person name="Ruckert C."/>
        </authorList>
    </citation>
    <scope>NUCLEOTIDE SEQUENCE [LARGE SCALE GENOMIC DNA]</scope>
    <source>
        <strain evidence="17">MG417-CF17 (DSM 44213)</strain>
    </source>
</reference>
<dbReference type="CDD" id="cd09603">
    <property type="entry name" value="M1_APN_like"/>
    <property type="match status" value="1"/>
</dbReference>
<dbReference type="PANTHER" id="PTHR11533">
    <property type="entry name" value="PROTEASE M1 ZINC METALLOPROTEASE"/>
    <property type="match status" value="1"/>
</dbReference>
<keyword evidence="8" id="KW-0378">Hydrolase</keyword>
<dbReference type="SUPFAM" id="SSF63737">
    <property type="entry name" value="Leukotriene A4 hydrolase N-terminal domain"/>
    <property type="match status" value="1"/>
</dbReference>
<dbReference type="MEROPS" id="M01.032"/>
<dbReference type="Proteomes" id="UP000028492">
    <property type="component" value="Chromosome"/>
</dbReference>